<organism evidence="2 3">
    <name type="scientific">Novimethylophilus kurashikiensis</name>
    <dbReference type="NCBI Taxonomy" id="1825523"/>
    <lineage>
        <taxon>Bacteria</taxon>
        <taxon>Pseudomonadati</taxon>
        <taxon>Pseudomonadota</taxon>
        <taxon>Betaproteobacteria</taxon>
        <taxon>Nitrosomonadales</taxon>
        <taxon>Methylophilaceae</taxon>
        <taxon>Novimethylophilus</taxon>
    </lineage>
</organism>
<protein>
    <submittedName>
        <fullName evidence="2">SURF1-like protein</fullName>
    </submittedName>
</protein>
<dbReference type="AlphaFoldDB" id="A0A2R5F9C5"/>
<evidence type="ECO:0000259" key="1">
    <source>
        <dbReference type="Pfam" id="PF09345"/>
    </source>
</evidence>
<sequence length="131" mass="14876">MNDLYLARTAHSPEVDFRFSSHELTLTGEAYPENAADFFQPLLSALEGYLRGVDGQEIHINFRLTYFNSAATKMLYSMFELLNETACTSNRVILNWFHDEEDDTILEFGEGVHDDFSALDFRPVAVDLATA</sequence>
<evidence type="ECO:0000313" key="2">
    <source>
        <dbReference type="EMBL" id="GBG13234.1"/>
    </source>
</evidence>
<gene>
    <name evidence="2" type="ORF">NMK_0778</name>
</gene>
<dbReference type="InterPro" id="IPR018530">
    <property type="entry name" value="SiaC"/>
</dbReference>
<name>A0A2R5F9C5_9PROT</name>
<accession>A0A2R5F9C5</accession>
<keyword evidence="3" id="KW-1185">Reference proteome</keyword>
<dbReference type="EMBL" id="BDOQ01000003">
    <property type="protein sequence ID" value="GBG13234.1"/>
    <property type="molecule type" value="Genomic_DNA"/>
</dbReference>
<comment type="caution">
    <text evidence="2">The sequence shown here is derived from an EMBL/GenBank/DDBJ whole genome shotgun (WGS) entry which is preliminary data.</text>
</comment>
<proteinExistence type="predicted"/>
<reference evidence="2 3" key="1">
    <citation type="journal article" date="2018" name="Environ. Microbiol.">
        <title>Isolation and genomic characterization of Novimethylophilus kurashikiensis gen. nov. sp. nov., a new lanthanide-dependent methylotrophic species of Methylophilaceae.</title>
        <authorList>
            <person name="Lv H."/>
            <person name="Sahin N."/>
            <person name="Tani A."/>
        </authorList>
    </citation>
    <scope>NUCLEOTIDE SEQUENCE [LARGE SCALE GENOMIC DNA]</scope>
    <source>
        <strain evidence="2 3">La2-4</strain>
    </source>
</reference>
<dbReference type="OrthoDB" id="5297629at2"/>
<dbReference type="RefSeq" id="WP_109014458.1">
    <property type="nucleotide sequence ID" value="NZ_BDOQ01000003.1"/>
</dbReference>
<dbReference type="Proteomes" id="UP000245081">
    <property type="component" value="Unassembled WGS sequence"/>
</dbReference>
<feature type="domain" description="SiaC family regulatory phosphoprotein" evidence="1">
    <location>
        <begin position="7"/>
        <end position="124"/>
    </location>
</feature>
<evidence type="ECO:0000313" key="3">
    <source>
        <dbReference type="Proteomes" id="UP000245081"/>
    </source>
</evidence>
<dbReference type="Pfam" id="PF09345">
    <property type="entry name" value="SiaC"/>
    <property type="match status" value="1"/>
</dbReference>